<organism evidence="3 4">
    <name type="scientific">Rhizophagus irregularis</name>
    <dbReference type="NCBI Taxonomy" id="588596"/>
    <lineage>
        <taxon>Eukaryota</taxon>
        <taxon>Fungi</taxon>
        <taxon>Fungi incertae sedis</taxon>
        <taxon>Mucoromycota</taxon>
        <taxon>Glomeromycotina</taxon>
        <taxon>Glomeromycetes</taxon>
        <taxon>Glomerales</taxon>
        <taxon>Glomeraceae</taxon>
        <taxon>Rhizophagus</taxon>
    </lineage>
</organism>
<dbReference type="Gene3D" id="2.60.120.200">
    <property type="match status" value="1"/>
</dbReference>
<name>A0A2I1EH58_9GLOM</name>
<dbReference type="SUPFAM" id="SSF49899">
    <property type="entry name" value="Concanavalin A-like lectins/glucanases"/>
    <property type="match status" value="1"/>
</dbReference>
<dbReference type="SMART" id="SM00472">
    <property type="entry name" value="MIR"/>
    <property type="match status" value="3"/>
</dbReference>
<evidence type="ECO:0000256" key="1">
    <source>
        <dbReference type="ARBA" id="ARBA00022729"/>
    </source>
</evidence>
<dbReference type="InterPro" id="IPR036300">
    <property type="entry name" value="MIR_dom_sf"/>
</dbReference>
<gene>
    <name evidence="3" type="ORF">RhiirA1_441990</name>
</gene>
<protein>
    <submittedName>
        <fullName evidence="3">Uncharacterized protein</fullName>
    </submittedName>
</protein>
<evidence type="ECO:0000313" key="3">
    <source>
        <dbReference type="EMBL" id="PKC65953.1"/>
    </source>
</evidence>
<dbReference type="Pfam" id="PF13385">
    <property type="entry name" value="Laminin_G_3"/>
    <property type="match status" value="1"/>
</dbReference>
<dbReference type="OrthoDB" id="5588846at2759"/>
<dbReference type="VEuPathDB" id="FungiDB:RhiirFUN_016042"/>
<proteinExistence type="predicted"/>
<evidence type="ECO:0000256" key="2">
    <source>
        <dbReference type="ARBA" id="ARBA00022737"/>
    </source>
</evidence>
<dbReference type="VEuPathDB" id="FungiDB:RhiirA1_441990"/>
<comment type="caution">
    <text evidence="3">The sequence shown here is derived from an EMBL/GenBank/DDBJ whole genome shotgun (WGS) entry which is preliminary data.</text>
</comment>
<dbReference type="PANTHER" id="PTHR46809">
    <property type="entry name" value="STROMAL CELL-DERIVED FACTOR 2-LIKE PROTEIN"/>
    <property type="match status" value="1"/>
</dbReference>
<dbReference type="SUPFAM" id="SSF82109">
    <property type="entry name" value="MIR domain"/>
    <property type="match status" value="2"/>
</dbReference>
<dbReference type="Proteomes" id="UP000232688">
    <property type="component" value="Unassembled WGS sequence"/>
</dbReference>
<reference evidence="3 4" key="1">
    <citation type="submission" date="2017-10" db="EMBL/GenBank/DDBJ databases">
        <title>Extensive intraspecific genome diversity in a model arbuscular mycorrhizal fungus.</title>
        <authorList>
            <person name="Chen E.C.H."/>
            <person name="Morin E."/>
            <person name="Baudet D."/>
            <person name="Noel J."/>
            <person name="Ndikumana S."/>
            <person name="Charron P."/>
            <person name="St-Onge C."/>
            <person name="Giorgi J."/>
            <person name="Grigoriev I.V."/>
            <person name="Roux C."/>
            <person name="Martin F.M."/>
            <person name="Corradi N."/>
        </authorList>
    </citation>
    <scope>NUCLEOTIDE SEQUENCE [LARGE SCALE GENOMIC DNA]</scope>
    <source>
        <strain evidence="3 4">A1</strain>
    </source>
</reference>
<accession>A0A2I1EH58</accession>
<dbReference type="AlphaFoldDB" id="A0A2I1EH58"/>
<dbReference type="InterPro" id="IPR016093">
    <property type="entry name" value="MIR_motif"/>
</dbReference>
<dbReference type="PROSITE" id="PS50919">
    <property type="entry name" value="MIR"/>
    <property type="match status" value="3"/>
</dbReference>
<keyword evidence="2" id="KW-0677">Repeat</keyword>
<dbReference type="VEuPathDB" id="FungiDB:FUN_010749"/>
<reference evidence="3 4" key="2">
    <citation type="submission" date="2017-10" db="EMBL/GenBank/DDBJ databases">
        <title>Genome analyses suggest a sexual origin of heterokaryosis in a supposedly ancient asexual fungus.</title>
        <authorList>
            <person name="Corradi N."/>
            <person name="Sedzielewska K."/>
            <person name="Noel J."/>
            <person name="Charron P."/>
            <person name="Farinelli L."/>
            <person name="Marton T."/>
            <person name="Kruger M."/>
            <person name="Pelin A."/>
            <person name="Brachmann A."/>
            <person name="Corradi N."/>
        </authorList>
    </citation>
    <scope>NUCLEOTIDE SEQUENCE [LARGE SCALE GENOMIC DNA]</scope>
    <source>
        <strain evidence="3 4">A1</strain>
    </source>
</reference>
<dbReference type="Gene3D" id="2.80.10.50">
    <property type="match status" value="1"/>
</dbReference>
<dbReference type="EMBL" id="LLXH01000500">
    <property type="protein sequence ID" value="PKC65953.1"/>
    <property type="molecule type" value="Genomic_DNA"/>
</dbReference>
<dbReference type="InterPro" id="IPR013320">
    <property type="entry name" value="ConA-like_dom_sf"/>
</dbReference>
<keyword evidence="1" id="KW-0732">Signal</keyword>
<dbReference type="PANTHER" id="PTHR46809:SF2">
    <property type="entry name" value="GH21273P"/>
    <property type="match status" value="1"/>
</dbReference>
<sequence length="395" mass="45457">MEKKKKLNFSLLVKKIILKMTKHIVREWVELISDPISMGKQDQRVFEHADLPTVIDKLSVTIRLKIHNHEPNYATIFHKGTNTDIRTPILQLTPNKSKFHVRFTGNWGSNVGIEELDDGLVVNKWYHIAYTLSDPEKRLDIYVDGEWVGFYCIQNVKTQKVIFNNGPFYVGRSTTHHIGFSGEICNVRYFNWRLSAEEVKEDFFDEFQKKPIVYGSRIALVHVSTRKYLSTKKIQYDLGPDNQQYMVICNRPERDLENDVWTIIGANGTSISEGTPVSLNTIIGFKHQAIGHNLHSHDTSYDKVTPISKQQQVTMCSHVNIDDDWLIRRYNTNTTSYDDTGHLMDGDNISLFHISTNKPALCSHTILLGDGSQEVFCCHGDGSDRNNKWRIELID</sequence>
<evidence type="ECO:0000313" key="4">
    <source>
        <dbReference type="Proteomes" id="UP000232688"/>
    </source>
</evidence>
<dbReference type="CDD" id="cd23263">
    <property type="entry name" value="beta-trefoil_MIR"/>
    <property type="match status" value="1"/>
</dbReference>